<evidence type="ECO:0000256" key="2">
    <source>
        <dbReference type="SAM" id="SignalP"/>
    </source>
</evidence>
<dbReference type="AlphaFoldDB" id="F9W9F9"/>
<evidence type="ECO:0000313" key="3">
    <source>
        <dbReference type="EMBL" id="CCD13859.1"/>
    </source>
</evidence>
<accession>F9W9F9</accession>
<gene>
    <name evidence="3" type="ORF">TCIL3000_0_45500</name>
</gene>
<feature type="signal peptide" evidence="2">
    <location>
        <begin position="1"/>
        <end position="18"/>
    </location>
</feature>
<dbReference type="VEuPathDB" id="TriTrypDB:TcIL3000_0_45500"/>
<comment type="caution">
    <text evidence="3">The sequence shown here is derived from an EMBL/GenBank/DDBJ whole genome shotgun (WGS) entry which is preliminary data.</text>
</comment>
<reference evidence="3 4" key="2">
    <citation type="journal article" date="2012" name="Proc. Natl. Acad. Sci. U.S.A.">
        <title>Antigenic diversity is generated by distinct evolutionary mechanisms in African trypanosome species.</title>
        <authorList>
            <person name="Jackson A.P."/>
            <person name="Berry A."/>
            <person name="Aslett M."/>
            <person name="Allison H.C."/>
            <person name="Burton P."/>
            <person name="Vavrova-Anderson J."/>
            <person name="Brown R."/>
            <person name="Browne H."/>
            <person name="Corton N."/>
            <person name="Hauser H."/>
            <person name="Gamble J."/>
            <person name="Gilderthorp R."/>
            <person name="Marcello L."/>
            <person name="McQuillan J."/>
            <person name="Otto T.D."/>
            <person name="Quail M.A."/>
            <person name="Sanders M.J."/>
            <person name="van Tonder A."/>
            <person name="Ginger M.L."/>
            <person name="Field M.C."/>
            <person name="Barry J.D."/>
            <person name="Hertz-Fowler C."/>
            <person name="Berriman M."/>
        </authorList>
    </citation>
    <scope>NUCLEOTIDE SEQUENCE [LARGE SCALE GENOMIC DNA]</scope>
    <source>
        <strain evidence="3 4">IL3000</strain>
    </source>
</reference>
<evidence type="ECO:0000313" key="4">
    <source>
        <dbReference type="Proteomes" id="UP000000702"/>
    </source>
</evidence>
<protein>
    <submittedName>
        <fullName evidence="3">WGS project CAEQ00000000 data, annotated contig 1856</fullName>
    </submittedName>
</protein>
<feature type="chain" id="PRO_5003390002" evidence="2">
    <location>
        <begin position="19"/>
        <end position="232"/>
    </location>
</feature>
<feature type="compositionally biased region" description="Basic residues" evidence="1">
    <location>
        <begin position="114"/>
        <end position="170"/>
    </location>
</feature>
<organism evidence="3 4">
    <name type="scientific">Trypanosoma congolense (strain IL3000)</name>
    <dbReference type="NCBI Taxonomy" id="1068625"/>
    <lineage>
        <taxon>Eukaryota</taxon>
        <taxon>Discoba</taxon>
        <taxon>Euglenozoa</taxon>
        <taxon>Kinetoplastea</taxon>
        <taxon>Metakinetoplastina</taxon>
        <taxon>Trypanosomatida</taxon>
        <taxon>Trypanosomatidae</taxon>
        <taxon>Trypanosoma</taxon>
        <taxon>Nannomonas</taxon>
    </lineage>
</organism>
<keyword evidence="4" id="KW-1185">Reference proteome</keyword>
<name>F9W9F9_TRYCI</name>
<dbReference type="Proteomes" id="UP000000702">
    <property type="component" value="Unassembled WGS sequence"/>
</dbReference>
<feature type="region of interest" description="Disordered" evidence="1">
    <location>
        <begin position="106"/>
        <end position="170"/>
    </location>
</feature>
<sequence>MMMKFWTVLYLCVVGVIADTNVKNYNLEEYNALCNLLKIAVYKWSDLKSKGSGDPLKKALGRTLFGERDGDEVQSLKAPFPKDYEKVIGNHGTRYFWSGQRRKENECSKERRESRRRKKRRRRGRVQRKRRRRRLQRRRRVRRRSRVKYRNMRKEREKKRHPKKVKKKSKRRLMQWGKQNRVVVTRIPATTMMRLVRRMGRLMRSTTSKGVWTVNYPRHVCSLLRRTALSLT</sequence>
<evidence type="ECO:0000256" key="1">
    <source>
        <dbReference type="SAM" id="MobiDB-lite"/>
    </source>
</evidence>
<dbReference type="EMBL" id="CAEQ01001304">
    <property type="protein sequence ID" value="CCD13859.1"/>
    <property type="molecule type" value="Genomic_DNA"/>
</dbReference>
<proteinExistence type="predicted"/>
<keyword evidence="2" id="KW-0732">Signal</keyword>
<reference evidence="4" key="1">
    <citation type="submission" date="2011-07" db="EMBL/GenBank/DDBJ databases">
        <title>Divergent evolution of antigenic variation in African trypanosomes.</title>
        <authorList>
            <person name="Jackson A.P."/>
            <person name="Berry A."/>
            <person name="Allison H.C."/>
            <person name="Burton P."/>
            <person name="Anderson J."/>
            <person name="Aslett M."/>
            <person name="Brown R."/>
            <person name="Corton N."/>
            <person name="Harris D."/>
            <person name="Hauser H."/>
            <person name="Gamble J."/>
            <person name="Gilderthorp R."/>
            <person name="McQuillan J."/>
            <person name="Quail M.A."/>
            <person name="Sanders M."/>
            <person name="Van Tonder A."/>
            <person name="Ginger M.L."/>
            <person name="Donelson J.E."/>
            <person name="Field M.C."/>
            <person name="Barry J.D."/>
            <person name="Berriman M."/>
            <person name="Hertz-Fowler C."/>
        </authorList>
    </citation>
    <scope>NUCLEOTIDE SEQUENCE [LARGE SCALE GENOMIC DNA]</scope>
    <source>
        <strain evidence="4">IL3000</strain>
    </source>
</reference>